<keyword evidence="9" id="KW-1133">Transmembrane helix</keyword>
<dbReference type="Gene3D" id="1.10.287.130">
    <property type="match status" value="1"/>
</dbReference>
<dbReference type="SMART" id="SM00388">
    <property type="entry name" value="HisKA"/>
    <property type="match status" value="1"/>
</dbReference>
<evidence type="ECO:0000256" key="8">
    <source>
        <dbReference type="SAM" id="Coils"/>
    </source>
</evidence>
<dbReference type="Pfam" id="PF00672">
    <property type="entry name" value="HAMP"/>
    <property type="match status" value="1"/>
</dbReference>
<dbReference type="CDD" id="cd06225">
    <property type="entry name" value="HAMP"/>
    <property type="match status" value="1"/>
</dbReference>
<dbReference type="AlphaFoldDB" id="A0AA36Y6S6"/>
<dbReference type="InterPro" id="IPR003661">
    <property type="entry name" value="HisK_dim/P_dom"/>
</dbReference>
<dbReference type="FunFam" id="1.10.287.130:FF:000001">
    <property type="entry name" value="Two-component sensor histidine kinase"/>
    <property type="match status" value="1"/>
</dbReference>
<sequence>MKHSIRLRFTALIFAVLAVLMAVLFLVNSFGLERFYRRQKVLDLENAYHTLDEIAASKGTDSTEMEELLRYYSSRYNITVALVDSANSKLLQSTENGKSRLYQRVQRYLFRQDEDGKTLVLKKTESYTILQAYDDGSQSANIDCFAYLSDNQTLLLMTTPVANLKESVRLANRFLLYMGALTLLFGVFLVWGMTSRITGPIRSLAAISEKLGHMDFSVRYRGQNEDEIGVLGNNMNSMAEQLEIAVSELREANRKLRDDLAHQEEIDRMRREFIANVSHELKTPIALIQGYAEGLEDGLCEEKEMREQYLGVILDEAGRMNKLVRQLLTLSQLESDKLDLNMEVFDLRESAESVLRKTKVLAEESGAKVSLEAPDTGISVRADAFRIDEVLMNYVSNAFHHVEEGGEVIVRLLPRGERVRCEVYNSGKRIPEEDLGRLFEKFYKVDKAHTRKYGGSGIGLSIVRAIMTQHNMPCGVENCPSGVLFWFELPRAVQTNSEEHK</sequence>
<dbReference type="Gene3D" id="6.10.340.10">
    <property type="match status" value="1"/>
</dbReference>
<dbReference type="CDD" id="cd00082">
    <property type="entry name" value="HisKA"/>
    <property type="match status" value="1"/>
</dbReference>
<comment type="catalytic activity">
    <reaction evidence="1">
        <text>ATP + protein L-histidine = ADP + protein N-phospho-L-histidine.</text>
        <dbReference type="EC" id="2.7.13.3"/>
    </reaction>
</comment>
<dbReference type="InterPro" id="IPR036097">
    <property type="entry name" value="HisK_dim/P_sf"/>
</dbReference>
<evidence type="ECO:0000313" key="13">
    <source>
        <dbReference type="Proteomes" id="UP000018466"/>
    </source>
</evidence>
<feature type="transmembrane region" description="Helical" evidence="9">
    <location>
        <begin position="12"/>
        <end position="32"/>
    </location>
</feature>
<dbReference type="PRINTS" id="PR00344">
    <property type="entry name" value="BCTRLSENSOR"/>
</dbReference>
<accession>A0AA36Y6S6</accession>
<gene>
    <name evidence="12" type="ORF">HMPREF9623_00375</name>
</gene>
<dbReference type="EC" id="2.7.13.3" evidence="3"/>
<feature type="coiled-coil region" evidence="8">
    <location>
        <begin position="235"/>
        <end position="266"/>
    </location>
</feature>
<dbReference type="Proteomes" id="UP000018466">
    <property type="component" value="Unassembled WGS sequence"/>
</dbReference>
<evidence type="ECO:0000256" key="1">
    <source>
        <dbReference type="ARBA" id="ARBA00000085"/>
    </source>
</evidence>
<dbReference type="InterPro" id="IPR005467">
    <property type="entry name" value="His_kinase_dom"/>
</dbReference>
<evidence type="ECO:0000259" key="11">
    <source>
        <dbReference type="PROSITE" id="PS50885"/>
    </source>
</evidence>
<evidence type="ECO:0000256" key="3">
    <source>
        <dbReference type="ARBA" id="ARBA00012438"/>
    </source>
</evidence>
<dbReference type="PANTHER" id="PTHR45453">
    <property type="entry name" value="PHOSPHATE REGULON SENSOR PROTEIN PHOR"/>
    <property type="match status" value="1"/>
</dbReference>
<feature type="domain" description="HAMP" evidence="11">
    <location>
        <begin position="195"/>
        <end position="247"/>
    </location>
</feature>
<dbReference type="GO" id="GO:0004721">
    <property type="term" value="F:phosphoprotein phosphatase activity"/>
    <property type="evidence" value="ECO:0007669"/>
    <property type="project" value="TreeGrafter"/>
</dbReference>
<evidence type="ECO:0000256" key="6">
    <source>
        <dbReference type="ARBA" id="ARBA00022777"/>
    </source>
</evidence>
<dbReference type="RefSeq" id="WP_009532209.1">
    <property type="nucleotide sequence ID" value="NZ_JH590861.1"/>
</dbReference>
<dbReference type="GO" id="GO:0000155">
    <property type="term" value="F:phosphorelay sensor kinase activity"/>
    <property type="evidence" value="ECO:0007669"/>
    <property type="project" value="InterPro"/>
</dbReference>
<keyword evidence="13" id="KW-1185">Reference proteome</keyword>
<comment type="subcellular location">
    <subcellularLocation>
        <location evidence="2">Membrane</location>
    </subcellularLocation>
</comment>
<dbReference type="InterPro" id="IPR036890">
    <property type="entry name" value="HATPase_C_sf"/>
</dbReference>
<dbReference type="GO" id="GO:0016036">
    <property type="term" value="P:cellular response to phosphate starvation"/>
    <property type="evidence" value="ECO:0007669"/>
    <property type="project" value="TreeGrafter"/>
</dbReference>
<dbReference type="Gene3D" id="3.30.565.10">
    <property type="entry name" value="Histidine kinase-like ATPase, C-terminal domain"/>
    <property type="match status" value="1"/>
</dbReference>
<organism evidence="12 13">
    <name type="scientific">Stomatobaculum longum</name>
    <dbReference type="NCBI Taxonomy" id="796942"/>
    <lineage>
        <taxon>Bacteria</taxon>
        <taxon>Bacillati</taxon>
        <taxon>Bacillota</taxon>
        <taxon>Clostridia</taxon>
        <taxon>Lachnospirales</taxon>
        <taxon>Lachnospiraceae</taxon>
        <taxon>Stomatobaculum</taxon>
    </lineage>
</organism>
<reference evidence="12 13" key="1">
    <citation type="submission" date="2011-10" db="EMBL/GenBank/DDBJ databases">
        <title>The Genome Sequence of Lachnospiraceae bacterium ACC2.</title>
        <authorList>
            <consortium name="The Broad Institute Genome Sequencing Platform"/>
            <person name="Earl A."/>
            <person name="Ward D."/>
            <person name="Feldgarden M."/>
            <person name="Gevers D."/>
            <person name="Sizova M."/>
            <person name="Hazen A."/>
            <person name="Epstein S."/>
            <person name="Young S.K."/>
            <person name="Zeng Q."/>
            <person name="Gargeya S."/>
            <person name="Fitzgerald M."/>
            <person name="Haas B."/>
            <person name="Abouelleil A."/>
            <person name="Alvarado L."/>
            <person name="Arachchi H.M."/>
            <person name="Berlin A."/>
            <person name="Brown A."/>
            <person name="Chapman S.B."/>
            <person name="Chen Z."/>
            <person name="Dunbar C."/>
            <person name="Freedman E."/>
            <person name="Gearin G."/>
            <person name="Goldberg J."/>
            <person name="Griggs A."/>
            <person name="Gujja S."/>
            <person name="Heiman D."/>
            <person name="Howarth C."/>
            <person name="Larson L."/>
            <person name="Lui A."/>
            <person name="MacDonald P.J.P."/>
            <person name="Montmayeur A."/>
            <person name="Murphy C."/>
            <person name="Neiman D."/>
            <person name="Pearson M."/>
            <person name="Priest M."/>
            <person name="Roberts A."/>
            <person name="Saif S."/>
            <person name="Shea T."/>
            <person name="Shenoy N."/>
            <person name="Sisk P."/>
            <person name="Stolte C."/>
            <person name="Sykes S."/>
            <person name="Wortman J."/>
            <person name="Nusbaum C."/>
            <person name="Birren B."/>
        </authorList>
    </citation>
    <scope>NUCLEOTIDE SEQUENCE [LARGE SCALE GENOMIC DNA]</scope>
    <source>
        <strain evidence="12 13">ACC2</strain>
    </source>
</reference>
<dbReference type="GO" id="GO:0005886">
    <property type="term" value="C:plasma membrane"/>
    <property type="evidence" value="ECO:0007669"/>
    <property type="project" value="TreeGrafter"/>
</dbReference>
<dbReference type="Pfam" id="PF02518">
    <property type="entry name" value="HATPase_c"/>
    <property type="match status" value="1"/>
</dbReference>
<dbReference type="InterPro" id="IPR004358">
    <property type="entry name" value="Sig_transdc_His_kin-like_C"/>
</dbReference>
<feature type="domain" description="Histidine kinase" evidence="10">
    <location>
        <begin position="276"/>
        <end position="493"/>
    </location>
</feature>
<protein>
    <recommendedName>
        <fullName evidence="3">histidine kinase</fullName>
        <ecNumber evidence="3">2.7.13.3</ecNumber>
    </recommendedName>
</protein>
<comment type="caution">
    <text evidence="12">The sequence shown here is derived from an EMBL/GenBank/DDBJ whole genome shotgun (WGS) entry which is preliminary data.</text>
</comment>
<evidence type="ECO:0000256" key="9">
    <source>
        <dbReference type="SAM" id="Phobius"/>
    </source>
</evidence>
<dbReference type="SMART" id="SM00304">
    <property type="entry name" value="HAMP"/>
    <property type="match status" value="1"/>
</dbReference>
<dbReference type="SUPFAM" id="SSF158472">
    <property type="entry name" value="HAMP domain-like"/>
    <property type="match status" value="1"/>
</dbReference>
<evidence type="ECO:0000313" key="12">
    <source>
        <dbReference type="EMBL" id="EHO18191.1"/>
    </source>
</evidence>
<feature type="transmembrane region" description="Helical" evidence="9">
    <location>
        <begin position="174"/>
        <end position="193"/>
    </location>
</feature>
<keyword evidence="7" id="KW-0902">Two-component regulatory system</keyword>
<evidence type="ECO:0000259" key="10">
    <source>
        <dbReference type="PROSITE" id="PS50109"/>
    </source>
</evidence>
<dbReference type="SMART" id="SM00387">
    <property type="entry name" value="HATPase_c"/>
    <property type="match status" value="1"/>
</dbReference>
<evidence type="ECO:0000256" key="2">
    <source>
        <dbReference type="ARBA" id="ARBA00004370"/>
    </source>
</evidence>
<evidence type="ECO:0000256" key="5">
    <source>
        <dbReference type="ARBA" id="ARBA00022679"/>
    </source>
</evidence>
<dbReference type="PROSITE" id="PS50109">
    <property type="entry name" value="HIS_KIN"/>
    <property type="match status" value="1"/>
</dbReference>
<name>A0AA36Y6S6_9FIRM</name>
<keyword evidence="9" id="KW-0472">Membrane</keyword>
<keyword evidence="5" id="KW-0808">Transferase</keyword>
<dbReference type="PROSITE" id="PS50885">
    <property type="entry name" value="HAMP"/>
    <property type="match status" value="1"/>
</dbReference>
<evidence type="ECO:0000256" key="4">
    <source>
        <dbReference type="ARBA" id="ARBA00022553"/>
    </source>
</evidence>
<dbReference type="SUPFAM" id="SSF55874">
    <property type="entry name" value="ATPase domain of HSP90 chaperone/DNA topoisomerase II/histidine kinase"/>
    <property type="match status" value="1"/>
</dbReference>
<dbReference type="InterPro" id="IPR003660">
    <property type="entry name" value="HAMP_dom"/>
</dbReference>
<dbReference type="EMBL" id="AGEL01000003">
    <property type="protein sequence ID" value="EHO18191.1"/>
    <property type="molecule type" value="Genomic_DNA"/>
</dbReference>
<keyword evidence="9" id="KW-0812">Transmembrane</keyword>
<keyword evidence="8" id="KW-0175">Coiled coil</keyword>
<dbReference type="InterPro" id="IPR050351">
    <property type="entry name" value="BphY/WalK/GraS-like"/>
</dbReference>
<dbReference type="SUPFAM" id="SSF47384">
    <property type="entry name" value="Homodimeric domain of signal transducing histidine kinase"/>
    <property type="match status" value="1"/>
</dbReference>
<dbReference type="PANTHER" id="PTHR45453:SF1">
    <property type="entry name" value="PHOSPHATE REGULON SENSOR PROTEIN PHOR"/>
    <property type="match status" value="1"/>
</dbReference>
<dbReference type="InterPro" id="IPR003594">
    <property type="entry name" value="HATPase_dom"/>
</dbReference>
<dbReference type="GeneID" id="86940167"/>
<evidence type="ECO:0000256" key="7">
    <source>
        <dbReference type="ARBA" id="ARBA00023012"/>
    </source>
</evidence>
<proteinExistence type="predicted"/>
<keyword evidence="6" id="KW-0418">Kinase</keyword>
<keyword evidence="4" id="KW-0597">Phosphoprotein</keyword>
<dbReference type="Pfam" id="PF00512">
    <property type="entry name" value="HisKA"/>
    <property type="match status" value="1"/>
</dbReference>